<dbReference type="OrthoDB" id="9787204at2"/>
<reference evidence="2 3" key="1">
    <citation type="submission" date="2016-10" db="EMBL/GenBank/DDBJ databases">
        <authorList>
            <person name="de Groot N.N."/>
        </authorList>
    </citation>
    <scope>NUCLEOTIDE SEQUENCE [LARGE SCALE GENOMIC DNA]</scope>
    <source>
        <strain evidence="2 3">NE2</strain>
    </source>
</reference>
<evidence type="ECO:0008006" key="4">
    <source>
        <dbReference type="Google" id="ProtNLM"/>
    </source>
</evidence>
<sequence>MKVKSGNWAVRRAMAASFLGLAGFAANPAEAALRFDGQVQAGGGPVAGSTVTLWAGNAGEPKQLAQTKTADDGSFALSTGETPRPGVSLYLIAKGGVPSTNKSAGDNPALAFLAVLGGTPPAHLTINEMTTVASVWTNAQFLDGAALKGPALSLSIAAGNVPNFVDLQTGGWGGAIQDPLNSGQTPTMANFATLADALAGCATKVRPIACEMLFEAAKPPKGVAPVDTLTAAQAIAKAPWYLPGRVFALLDSFYPVPIGKNLRQVPFMPYLNTAPSAWTLPLKFDGGGYRAGGKAMFDSQGNLWVGDNFTVGWQASDALWQGHATKFAPNGRPLSPITTGFAGGGMEGGTFGAAVDANDNAWFTSYGSKSITVFDKTGKPLTPPEGITFGGRLGLMQGVIVTPSGDVWVLGVEKSQLVYFPKGDLTKGRIVCEGDGAEPCRSFRAPFHLGVDQQDRIWVSNSGVDHVTRFPASDPGKAENFKVGYNSSGLAIDSQGNVWVTDRFGNGLLGMMHMIDFGLHFKLAGVTSAADYLTRTMSQQKGGWRGGSVNLLRPDGTHFPGSPFVGGGLPGPWAAAVDGNDNVWISNFAMPSSPIVELCGVRTEHCPPGMKTGDQISPPGGYVGGGLQMQTDIGVSPAGDVWAMNNWQDIDSCYSSPPEALSTRCGGQGVVVFYGIAKPVRAPQIGPARPVH</sequence>
<accession>A0A1I3Z396</accession>
<dbReference type="EMBL" id="FOSN01000007">
    <property type="protein sequence ID" value="SFK37956.1"/>
    <property type="molecule type" value="Genomic_DNA"/>
</dbReference>
<dbReference type="PANTHER" id="PTHR24104:SF25">
    <property type="entry name" value="PROTEIN LIN-41"/>
    <property type="match status" value="1"/>
</dbReference>
<dbReference type="Proteomes" id="UP000198755">
    <property type="component" value="Unassembled WGS sequence"/>
</dbReference>
<keyword evidence="3" id="KW-1185">Reference proteome</keyword>
<feature type="signal peptide" evidence="1">
    <location>
        <begin position="1"/>
        <end position="31"/>
    </location>
</feature>
<dbReference type="InterPro" id="IPR011042">
    <property type="entry name" value="6-blade_b-propeller_TolB-like"/>
</dbReference>
<evidence type="ECO:0000313" key="2">
    <source>
        <dbReference type="EMBL" id="SFK37956.1"/>
    </source>
</evidence>
<dbReference type="Gene3D" id="2.120.10.30">
    <property type="entry name" value="TolB, C-terminal domain"/>
    <property type="match status" value="1"/>
</dbReference>
<protein>
    <recommendedName>
        <fullName evidence="4">NHL repeat-containing protein</fullName>
    </recommendedName>
</protein>
<dbReference type="PANTHER" id="PTHR24104">
    <property type="entry name" value="E3 UBIQUITIN-PROTEIN LIGASE NHLRC1-RELATED"/>
    <property type="match status" value="1"/>
</dbReference>
<evidence type="ECO:0000313" key="3">
    <source>
        <dbReference type="Proteomes" id="UP000198755"/>
    </source>
</evidence>
<gene>
    <name evidence="2" type="ORF">SAMN05444581_10711</name>
</gene>
<organism evidence="2 3">
    <name type="scientific">Methylocapsa palsarum</name>
    <dbReference type="NCBI Taxonomy" id="1612308"/>
    <lineage>
        <taxon>Bacteria</taxon>
        <taxon>Pseudomonadati</taxon>
        <taxon>Pseudomonadota</taxon>
        <taxon>Alphaproteobacteria</taxon>
        <taxon>Hyphomicrobiales</taxon>
        <taxon>Beijerinckiaceae</taxon>
        <taxon>Methylocapsa</taxon>
    </lineage>
</organism>
<dbReference type="AlphaFoldDB" id="A0A1I3Z396"/>
<feature type="chain" id="PRO_5011515687" description="NHL repeat-containing protein" evidence="1">
    <location>
        <begin position="32"/>
        <end position="692"/>
    </location>
</feature>
<dbReference type="STRING" id="1612308.SAMN05444581_10711"/>
<keyword evidence="1" id="KW-0732">Signal</keyword>
<evidence type="ECO:0000256" key="1">
    <source>
        <dbReference type="SAM" id="SignalP"/>
    </source>
</evidence>
<dbReference type="SUPFAM" id="SSF63829">
    <property type="entry name" value="Calcium-dependent phosphotriesterase"/>
    <property type="match status" value="1"/>
</dbReference>
<name>A0A1I3Z396_9HYPH</name>
<dbReference type="InterPro" id="IPR050952">
    <property type="entry name" value="TRIM-NHL_E3_ligases"/>
</dbReference>
<dbReference type="RefSeq" id="WP_139223573.1">
    <property type="nucleotide sequence ID" value="NZ_FOSN01000007.1"/>
</dbReference>
<dbReference type="GO" id="GO:0008270">
    <property type="term" value="F:zinc ion binding"/>
    <property type="evidence" value="ECO:0007669"/>
    <property type="project" value="UniProtKB-KW"/>
</dbReference>
<proteinExistence type="predicted"/>